<protein>
    <submittedName>
        <fullName evidence="1">MutL protein</fullName>
    </submittedName>
</protein>
<dbReference type="Proteomes" id="UP000277864">
    <property type="component" value="Unassembled WGS sequence"/>
</dbReference>
<dbReference type="Pfam" id="PF13941">
    <property type="entry name" value="MutL"/>
    <property type="match status" value="1"/>
</dbReference>
<gene>
    <name evidence="1" type="ORF">C7P63_06530</name>
</gene>
<comment type="caution">
    <text evidence="1">The sequence shown here is derived from an EMBL/GenBank/DDBJ whole genome shotgun (WGS) entry which is preliminary data.</text>
</comment>
<dbReference type="EMBL" id="PXZH01000002">
    <property type="protein sequence ID" value="RST89421.1"/>
    <property type="molecule type" value="Genomic_DNA"/>
</dbReference>
<evidence type="ECO:0000313" key="1">
    <source>
        <dbReference type="EMBL" id="RST89421.1"/>
    </source>
</evidence>
<evidence type="ECO:0000313" key="2">
    <source>
        <dbReference type="Proteomes" id="UP000277864"/>
    </source>
</evidence>
<organism evidence="1 2">
    <name type="scientific">Vagococcus humatus</name>
    <dbReference type="NCBI Taxonomy" id="1889241"/>
    <lineage>
        <taxon>Bacteria</taxon>
        <taxon>Bacillati</taxon>
        <taxon>Bacillota</taxon>
        <taxon>Bacilli</taxon>
        <taxon>Lactobacillales</taxon>
        <taxon>Enterococcaceae</taxon>
        <taxon>Vagococcus</taxon>
    </lineage>
</organism>
<dbReference type="NCBIfam" id="NF040745">
    <property type="entry name" value="accessory_GlmL"/>
    <property type="match status" value="1"/>
</dbReference>
<dbReference type="AlphaFoldDB" id="A0A3R9YX30"/>
<accession>A0A3R9YX30</accession>
<dbReference type="NCBIfam" id="TIGR01319">
    <property type="entry name" value="glmL_fam"/>
    <property type="match status" value="1"/>
</dbReference>
<proteinExistence type="predicted"/>
<sequence length="466" mass="51467">MKRYVLLIDFGSTFTKLTAVDLKETNILATAKSTTTVTSNIMEGFHAALALLKEKLPKPISFDEQLVCSSARGGFRMVAIGLTQDLTAEAAKRAALGAGTRILKTYSYRLSDDDIKEMNDLDPDIILLTGGTDGGNINFLTYNAKKLTELTSTIPIVFAGNKFAIPEVQTIFKESHLSVFYTENVMPKINMLHAGPTRNILRQIFMEKIIESKGLQDVYQLTEEPILPTPTAVLHAASLLSKGYEEEKGLGDLVVLDIGGATTDLHSIATGKPTNPSIRVEGLQEPVEKRTVEGDLGMRYSALSLYEATPTELFHYYLDTTTDLSKDLLHTACQKRSQDPWFVPTSPVDRQIDEAMAKIATDLAFSRHVGHLRQEKTPTRFIYYQNGKDLSGIKAVIGTGGVLVHSLVTESILKACQPKASELHSLKPKAPDFYVDRTYILSAMGLLGDHYPKEALQLMKKYLIHL</sequence>
<dbReference type="SUPFAM" id="SSF53067">
    <property type="entry name" value="Actin-like ATPase domain"/>
    <property type="match status" value="1"/>
</dbReference>
<dbReference type="InterPro" id="IPR043129">
    <property type="entry name" value="ATPase_NBD"/>
</dbReference>
<dbReference type="InterPro" id="IPR006230">
    <property type="entry name" value="MutL"/>
</dbReference>
<dbReference type="PIRSF" id="PIRSF004729">
    <property type="entry name" value="MutL"/>
    <property type="match status" value="1"/>
</dbReference>
<reference evidence="1 2" key="1">
    <citation type="submission" date="2018-03" db="EMBL/GenBank/DDBJ databases">
        <authorList>
            <person name="Gulvik C.A."/>
        </authorList>
    </citation>
    <scope>NUCLEOTIDE SEQUENCE [LARGE SCALE GENOMIC DNA]</scope>
    <source>
        <strain evidence="1 2">JCM 31581</strain>
    </source>
</reference>
<name>A0A3R9YX30_9ENTE</name>
<dbReference type="RefSeq" id="WP_125943355.1">
    <property type="nucleotide sequence ID" value="NZ_PXZH01000002.1"/>
</dbReference>
<keyword evidence="2" id="KW-1185">Reference proteome</keyword>
<dbReference type="OrthoDB" id="9769453at2"/>